<feature type="domain" description="Major facilitator superfamily (MFS) profile" evidence="7">
    <location>
        <begin position="1"/>
        <end position="228"/>
    </location>
</feature>
<dbReference type="InterPro" id="IPR011701">
    <property type="entry name" value="MFS"/>
</dbReference>
<keyword evidence="5 6" id="KW-0472">Membrane</keyword>
<sequence length="234" mass="25960">MASAVAAFSLVLSLLLLPETLSRESQLIARNIENKKDNIYRQLVMSFKASYITLLFLTFTLTFGLASFDAVFGLYLTMKYSFAPKDIAILITTGSLMSVIVQALLMDWFLRHFKEKSLINICLFLCIVSLLLMLLSGDFWHVLILILLFFSFIAILRLSINTLLSKMAGHEQGFVAGANNAYMGLGNIAGPAIAGNLFDIHIDLPYIFGAGIIMVSLILSVLWDRKQTENCTAS</sequence>
<dbReference type="PROSITE" id="PS50850">
    <property type="entry name" value="MFS"/>
    <property type="match status" value="1"/>
</dbReference>
<dbReference type="GO" id="GO:0016020">
    <property type="term" value="C:membrane"/>
    <property type="evidence" value="ECO:0007669"/>
    <property type="project" value="UniProtKB-SubCell"/>
</dbReference>
<evidence type="ECO:0000313" key="8">
    <source>
        <dbReference type="EMBL" id="MPN07581.1"/>
    </source>
</evidence>
<accession>A0A645EZX2</accession>
<comment type="caution">
    <text evidence="8">The sequence shown here is derived from an EMBL/GenBank/DDBJ whole genome shotgun (WGS) entry which is preliminary data.</text>
</comment>
<feature type="transmembrane region" description="Helical" evidence="6">
    <location>
        <begin position="87"/>
        <end position="105"/>
    </location>
</feature>
<dbReference type="AlphaFoldDB" id="A0A645EZX2"/>
<feature type="transmembrane region" description="Helical" evidence="6">
    <location>
        <begin position="51"/>
        <end position="75"/>
    </location>
</feature>
<keyword evidence="3 6" id="KW-0812">Transmembrane</keyword>
<comment type="subcellular location">
    <subcellularLocation>
        <location evidence="1">Membrane</location>
        <topology evidence="1">Multi-pass membrane protein</topology>
    </subcellularLocation>
</comment>
<reference evidence="8" key="1">
    <citation type="submission" date="2019-08" db="EMBL/GenBank/DDBJ databases">
        <authorList>
            <person name="Kucharzyk K."/>
            <person name="Murdoch R.W."/>
            <person name="Higgins S."/>
            <person name="Loffler F."/>
        </authorList>
    </citation>
    <scope>NUCLEOTIDE SEQUENCE</scope>
</reference>
<evidence type="ECO:0000256" key="4">
    <source>
        <dbReference type="ARBA" id="ARBA00022989"/>
    </source>
</evidence>
<name>A0A645EZX2_9ZZZZ</name>
<dbReference type="InterPro" id="IPR020846">
    <property type="entry name" value="MFS_dom"/>
</dbReference>
<dbReference type="EMBL" id="VSSQ01053560">
    <property type="protein sequence ID" value="MPN07581.1"/>
    <property type="molecule type" value="Genomic_DNA"/>
</dbReference>
<dbReference type="PANTHER" id="PTHR23504:SF115">
    <property type="entry name" value="MULTIDRUG RESISTANCE PROTEIN 2"/>
    <property type="match status" value="1"/>
</dbReference>
<feature type="transmembrane region" description="Helical" evidence="6">
    <location>
        <begin position="142"/>
        <end position="160"/>
    </location>
</feature>
<proteinExistence type="predicted"/>
<evidence type="ECO:0000256" key="5">
    <source>
        <dbReference type="ARBA" id="ARBA00023136"/>
    </source>
</evidence>
<dbReference type="GO" id="GO:0022857">
    <property type="term" value="F:transmembrane transporter activity"/>
    <property type="evidence" value="ECO:0007669"/>
    <property type="project" value="InterPro"/>
</dbReference>
<gene>
    <name evidence="8" type="ORF">SDC9_154852</name>
</gene>
<feature type="transmembrane region" description="Helical" evidence="6">
    <location>
        <begin position="117"/>
        <end position="135"/>
    </location>
</feature>
<organism evidence="8">
    <name type="scientific">bioreactor metagenome</name>
    <dbReference type="NCBI Taxonomy" id="1076179"/>
    <lineage>
        <taxon>unclassified sequences</taxon>
        <taxon>metagenomes</taxon>
        <taxon>ecological metagenomes</taxon>
    </lineage>
</organism>
<dbReference type="Pfam" id="PF07690">
    <property type="entry name" value="MFS_1"/>
    <property type="match status" value="1"/>
</dbReference>
<evidence type="ECO:0000256" key="2">
    <source>
        <dbReference type="ARBA" id="ARBA00022448"/>
    </source>
</evidence>
<dbReference type="Gene3D" id="1.20.1250.20">
    <property type="entry name" value="MFS general substrate transporter like domains"/>
    <property type="match status" value="1"/>
</dbReference>
<evidence type="ECO:0000256" key="1">
    <source>
        <dbReference type="ARBA" id="ARBA00004141"/>
    </source>
</evidence>
<evidence type="ECO:0000259" key="7">
    <source>
        <dbReference type="PROSITE" id="PS50850"/>
    </source>
</evidence>
<keyword evidence="4 6" id="KW-1133">Transmembrane helix</keyword>
<evidence type="ECO:0000256" key="3">
    <source>
        <dbReference type="ARBA" id="ARBA00022692"/>
    </source>
</evidence>
<dbReference type="InterPro" id="IPR036259">
    <property type="entry name" value="MFS_trans_sf"/>
</dbReference>
<feature type="transmembrane region" description="Helical" evidence="6">
    <location>
        <begin position="204"/>
        <end position="223"/>
    </location>
</feature>
<keyword evidence="2" id="KW-0813">Transport</keyword>
<protein>
    <recommendedName>
        <fullName evidence="7">Major facilitator superfamily (MFS) profile domain-containing protein</fullName>
    </recommendedName>
</protein>
<dbReference type="SUPFAM" id="SSF103473">
    <property type="entry name" value="MFS general substrate transporter"/>
    <property type="match status" value="1"/>
</dbReference>
<dbReference type="PANTHER" id="PTHR23504">
    <property type="entry name" value="MAJOR FACILITATOR SUPERFAMILY DOMAIN-CONTAINING PROTEIN 10"/>
    <property type="match status" value="1"/>
</dbReference>
<evidence type="ECO:0000256" key="6">
    <source>
        <dbReference type="SAM" id="Phobius"/>
    </source>
</evidence>